<evidence type="ECO:0000313" key="2">
    <source>
        <dbReference type="Proteomes" id="UP001464923"/>
    </source>
</evidence>
<proteinExistence type="predicted"/>
<comment type="caution">
    <text evidence="1">The sequence shown here is derived from an EMBL/GenBank/DDBJ whole genome shotgun (WGS) entry which is preliminary data.</text>
</comment>
<keyword evidence="2" id="KW-1185">Reference proteome</keyword>
<dbReference type="RefSeq" id="WP_345655110.1">
    <property type="nucleotide sequence ID" value="NZ_BAABLY010000108.1"/>
</dbReference>
<reference evidence="1 2" key="1">
    <citation type="submission" date="2024-03" db="EMBL/GenBank/DDBJ databases">
        <title>Draft genome sequence of Pseudonocardia tropica JCM 19149.</title>
        <authorList>
            <person name="Butdee W."/>
            <person name="Duangmal K."/>
        </authorList>
    </citation>
    <scope>NUCLEOTIDE SEQUENCE [LARGE SCALE GENOMIC DNA]</scope>
    <source>
        <strain evidence="1 2">JCM 19149</strain>
    </source>
</reference>
<accession>A0ABV1K1Y0</accession>
<gene>
    <name evidence="1" type="ORF">WHI96_25900</name>
</gene>
<evidence type="ECO:0000313" key="1">
    <source>
        <dbReference type="EMBL" id="MEQ3542247.1"/>
    </source>
</evidence>
<dbReference type="EMBL" id="JBEDNP010000028">
    <property type="protein sequence ID" value="MEQ3542247.1"/>
    <property type="molecule type" value="Genomic_DNA"/>
</dbReference>
<sequence>MREPPIVAGVLGGVGTTLLAEALHGYDAGIYRAHRPVHVLVCRSTSNSLHSAQRALQYTPAAAPPPVLAIVDDVPNAAWGPNTQNKVHITEPYVSSVVRIPLVADWRDVESPHDRAATVLTEAEQDLPKGVRTFAKALRALVGEVIKQNSGHRSRTA</sequence>
<name>A0ABV1K1Y0_9PSEU</name>
<organism evidence="1 2">
    <name type="scientific">Pseudonocardia tropica</name>
    <dbReference type="NCBI Taxonomy" id="681289"/>
    <lineage>
        <taxon>Bacteria</taxon>
        <taxon>Bacillati</taxon>
        <taxon>Actinomycetota</taxon>
        <taxon>Actinomycetes</taxon>
        <taxon>Pseudonocardiales</taxon>
        <taxon>Pseudonocardiaceae</taxon>
        <taxon>Pseudonocardia</taxon>
    </lineage>
</organism>
<protein>
    <submittedName>
        <fullName evidence="1">Uncharacterized protein</fullName>
    </submittedName>
</protein>
<dbReference type="Proteomes" id="UP001464923">
    <property type="component" value="Unassembled WGS sequence"/>
</dbReference>